<dbReference type="InterPro" id="IPR033664">
    <property type="entry name" value="Cmo5U_methylTrfase"/>
</dbReference>
<dbReference type="GO" id="GO:0008757">
    <property type="term" value="F:S-adenosylmethionine-dependent methyltransferase activity"/>
    <property type="evidence" value="ECO:0007669"/>
    <property type="project" value="InterPro"/>
</dbReference>
<dbReference type="Gene3D" id="3.40.50.150">
    <property type="entry name" value="Vaccinia Virus protein VP39"/>
    <property type="match status" value="1"/>
</dbReference>
<dbReference type="CDD" id="cd02440">
    <property type="entry name" value="AdoMet_MTases"/>
    <property type="match status" value="1"/>
</dbReference>
<feature type="binding site" evidence="1">
    <location>
        <position position="125"/>
    </location>
    <ligand>
        <name>S-adenosyl-L-methionine</name>
        <dbReference type="ChEBI" id="CHEBI:59789"/>
    </ligand>
</feature>
<sequence>MMYKPDQSFTDIADKFADNIYKTTKGRLRLAVLQHDLAQLGLAASNDRHIESCAILDVGAGLGHMSVWLAQQGHRLTAVEVAPNLLDTAKAFAQSAGVSVDFHCMPAQDYVAQNLDKQFDWVVCHAVLEWIAQPQLFIECLFKVLKPGGKLSIMFFNNRAKLIGNLLYGNFDYISNGLKAKKQVRLNPNYPQEPQQVYTWLEAYGEIVHKRGVRSFHDYMLDRSMWQSHFEQIVENELAVSDTEPFISMGKYIHVVVEKNTD</sequence>
<dbReference type="eggNOG" id="COG2227">
    <property type="taxonomic scope" value="Bacteria"/>
</dbReference>
<name>W7QSY9_9ALTE</name>
<dbReference type="PANTHER" id="PTHR43861">
    <property type="entry name" value="TRANS-ACONITATE 2-METHYLTRANSFERASE-RELATED"/>
    <property type="match status" value="1"/>
</dbReference>
<dbReference type="EMBL" id="ARZY01000007">
    <property type="protein sequence ID" value="EWH11008.1"/>
    <property type="molecule type" value="Genomic_DNA"/>
</dbReference>
<feature type="binding site" evidence="1">
    <location>
        <position position="29"/>
    </location>
    <ligand>
        <name>S-adenosyl-L-methionine</name>
        <dbReference type="ChEBI" id="CHEBI:59789"/>
    </ligand>
</feature>
<dbReference type="InterPro" id="IPR029063">
    <property type="entry name" value="SAM-dependent_MTases_sf"/>
</dbReference>
<dbReference type="Proteomes" id="UP000019276">
    <property type="component" value="Unassembled WGS sequence"/>
</dbReference>
<keyword evidence="1" id="KW-0949">S-adenosyl-L-methionine</keyword>
<dbReference type="EC" id="2.1.1.-" evidence="1"/>
<evidence type="ECO:0000256" key="1">
    <source>
        <dbReference type="HAMAP-Rule" id="MF_02057"/>
    </source>
</evidence>
<dbReference type="HAMAP" id="MF_02057">
    <property type="entry name" value="tRNA_methyltr_CmoM"/>
    <property type="match status" value="1"/>
</dbReference>
<feature type="binding site" evidence="1">
    <location>
        <position position="80"/>
    </location>
    <ligand>
        <name>S-adenosyl-L-methionine</name>
        <dbReference type="ChEBI" id="CHEBI:59789"/>
    </ligand>
</feature>
<keyword evidence="1 3" id="KW-0808">Transferase</keyword>
<gene>
    <name evidence="1" type="primary">cmoM</name>
    <name evidence="3" type="ORF">DS2_05550</name>
</gene>
<dbReference type="GO" id="GO:0006400">
    <property type="term" value="P:tRNA modification"/>
    <property type="evidence" value="ECO:0007669"/>
    <property type="project" value="UniProtKB-UniRule"/>
</dbReference>
<dbReference type="InterPro" id="IPR013216">
    <property type="entry name" value="Methyltransf_11"/>
</dbReference>
<proteinExistence type="inferred from homology"/>
<evidence type="ECO:0000313" key="4">
    <source>
        <dbReference type="Proteomes" id="UP000019276"/>
    </source>
</evidence>
<comment type="similarity">
    <text evidence="1">Belongs to the class I-like SAM-binding methyltransferase superfamily. CmoM family.</text>
</comment>
<dbReference type="AlphaFoldDB" id="W7QSY9"/>
<dbReference type="STRING" id="1328313.DS2_05550"/>
<keyword evidence="1 3" id="KW-0489">Methyltransferase</keyword>
<keyword evidence="4" id="KW-1185">Reference proteome</keyword>
<evidence type="ECO:0000313" key="3">
    <source>
        <dbReference type="EMBL" id="EWH11008.1"/>
    </source>
</evidence>
<accession>W7QSY9</accession>
<comment type="caution">
    <text evidence="3">The sequence shown here is derived from an EMBL/GenBank/DDBJ whole genome shotgun (WGS) entry which is preliminary data.</text>
</comment>
<organism evidence="3 4">
    <name type="scientific">Catenovulum agarivorans DS-2</name>
    <dbReference type="NCBI Taxonomy" id="1328313"/>
    <lineage>
        <taxon>Bacteria</taxon>
        <taxon>Pseudomonadati</taxon>
        <taxon>Pseudomonadota</taxon>
        <taxon>Gammaproteobacteria</taxon>
        <taxon>Alteromonadales</taxon>
        <taxon>Alteromonadaceae</taxon>
        <taxon>Catenovulum</taxon>
    </lineage>
</organism>
<protein>
    <recommendedName>
        <fullName evidence="1">tRNA 5-carboxymethoxyuridine methyltransferase</fullName>
        <ecNumber evidence="1">2.1.1.-</ecNumber>
    </recommendedName>
    <alternativeName>
        <fullName evidence="1">cmo5U methyltransferase</fullName>
    </alternativeName>
</protein>
<reference evidence="3 4" key="1">
    <citation type="journal article" date="2014" name="Genome Announc.">
        <title>Draft Genome Sequence of the Agar-Degrading Bacterium Catenovulum sp. Strain DS-2, Isolated from Intestines of Haliotis diversicolor.</title>
        <authorList>
            <person name="Shan D."/>
            <person name="Li X."/>
            <person name="Gu Z."/>
            <person name="Wei G."/>
            <person name="Gao Z."/>
            <person name="Shao Z."/>
        </authorList>
    </citation>
    <scope>NUCLEOTIDE SEQUENCE [LARGE SCALE GENOMIC DNA]</scope>
    <source>
        <strain evidence="3 4">DS-2</strain>
    </source>
</reference>
<comment type="function">
    <text evidence="1">Catalyzes the methylation of 5-carboxymethoxyuridine (cmo5U) to form 5-methoxycarbonylmethoxyuridine (mcmo5U) at position 34 in tRNAs.</text>
</comment>
<comment type="catalytic activity">
    <reaction evidence="1">
        <text>5-carboxymethoxyuridine(34) in tRNA + S-adenosyl-L-methionine = 5-methoxycarbonylmethoxyuridine(34) in tRNA + S-adenosyl-L-homocysteine</text>
        <dbReference type="Rhea" id="RHEA:54080"/>
        <dbReference type="Rhea" id="RHEA-COMP:13383"/>
        <dbReference type="Rhea" id="RHEA-COMP:13781"/>
        <dbReference type="ChEBI" id="CHEBI:57856"/>
        <dbReference type="ChEBI" id="CHEBI:59789"/>
        <dbReference type="ChEBI" id="CHEBI:136879"/>
        <dbReference type="ChEBI" id="CHEBI:138053"/>
    </reaction>
</comment>
<dbReference type="GO" id="GO:0032259">
    <property type="term" value="P:methylation"/>
    <property type="evidence" value="ECO:0007669"/>
    <property type="project" value="UniProtKB-KW"/>
</dbReference>
<evidence type="ECO:0000259" key="2">
    <source>
        <dbReference type="Pfam" id="PF08241"/>
    </source>
</evidence>
<feature type="binding site" evidence="1">
    <location>
        <begin position="59"/>
        <end position="60"/>
    </location>
    <ligand>
        <name>S-adenosyl-L-methionine</name>
        <dbReference type="ChEBI" id="CHEBI:59789"/>
    </ligand>
</feature>
<dbReference type="GO" id="GO:0097697">
    <property type="term" value="F:tRNA (5-carboxymethoxyuridine(34)-5-O)-methyltransferase activity"/>
    <property type="evidence" value="ECO:0007669"/>
    <property type="project" value="UniProtKB-UniRule"/>
</dbReference>
<comment type="caution">
    <text evidence="1">Lacks conserved residue(s) required for the propagation of feature annotation.</text>
</comment>
<keyword evidence="1" id="KW-0819">tRNA processing</keyword>
<dbReference type="SUPFAM" id="SSF53335">
    <property type="entry name" value="S-adenosyl-L-methionine-dependent methyltransferases"/>
    <property type="match status" value="1"/>
</dbReference>
<dbReference type="Pfam" id="PF08241">
    <property type="entry name" value="Methyltransf_11"/>
    <property type="match status" value="1"/>
</dbReference>
<feature type="domain" description="Methyltransferase type 11" evidence="2">
    <location>
        <begin position="56"/>
        <end position="152"/>
    </location>
</feature>